<feature type="compositionally biased region" description="Gly residues" evidence="6">
    <location>
        <begin position="84"/>
        <end position="99"/>
    </location>
</feature>
<keyword evidence="2 7" id="KW-0812">Transmembrane</keyword>
<gene>
    <name evidence="9" type="ORF">C7999DRAFT_36516</name>
</gene>
<comment type="subcellular location">
    <subcellularLocation>
        <location evidence="1">Membrane</location>
        <topology evidence="1">Multi-pass membrane protein</topology>
    </subcellularLocation>
</comment>
<evidence type="ECO:0000256" key="4">
    <source>
        <dbReference type="ARBA" id="ARBA00023136"/>
    </source>
</evidence>
<dbReference type="AlphaFoldDB" id="A0AAN7CK74"/>
<evidence type="ECO:0000256" key="3">
    <source>
        <dbReference type="ARBA" id="ARBA00022989"/>
    </source>
</evidence>
<feature type="transmembrane region" description="Helical" evidence="7">
    <location>
        <begin position="52"/>
        <end position="72"/>
    </location>
</feature>
<reference evidence="9" key="1">
    <citation type="journal article" date="2023" name="Mol. Phylogenet. Evol.">
        <title>Genome-scale phylogeny and comparative genomics of the fungal order Sordariales.</title>
        <authorList>
            <person name="Hensen N."/>
            <person name="Bonometti L."/>
            <person name="Westerberg I."/>
            <person name="Brannstrom I.O."/>
            <person name="Guillou S."/>
            <person name="Cros-Aarteil S."/>
            <person name="Calhoun S."/>
            <person name="Haridas S."/>
            <person name="Kuo A."/>
            <person name="Mondo S."/>
            <person name="Pangilinan J."/>
            <person name="Riley R."/>
            <person name="LaButti K."/>
            <person name="Andreopoulos B."/>
            <person name="Lipzen A."/>
            <person name="Chen C."/>
            <person name="Yan M."/>
            <person name="Daum C."/>
            <person name="Ng V."/>
            <person name="Clum A."/>
            <person name="Steindorff A."/>
            <person name="Ohm R.A."/>
            <person name="Martin F."/>
            <person name="Silar P."/>
            <person name="Natvig D.O."/>
            <person name="Lalanne C."/>
            <person name="Gautier V."/>
            <person name="Ament-Velasquez S.L."/>
            <person name="Kruys A."/>
            <person name="Hutchinson M.I."/>
            <person name="Powell A.J."/>
            <person name="Barry K."/>
            <person name="Miller A.N."/>
            <person name="Grigoriev I.V."/>
            <person name="Debuchy R."/>
            <person name="Gladieux P."/>
            <person name="Hiltunen Thoren M."/>
            <person name="Johannesson H."/>
        </authorList>
    </citation>
    <scope>NUCLEOTIDE SEQUENCE</scope>
    <source>
        <strain evidence="9">CBS 359.72</strain>
    </source>
</reference>
<keyword evidence="3 7" id="KW-1133">Transmembrane helix</keyword>
<evidence type="ECO:0000256" key="7">
    <source>
        <dbReference type="SAM" id="Phobius"/>
    </source>
</evidence>
<reference evidence="9" key="2">
    <citation type="submission" date="2023-05" db="EMBL/GenBank/DDBJ databases">
        <authorList>
            <consortium name="Lawrence Berkeley National Laboratory"/>
            <person name="Steindorff A."/>
            <person name="Hensen N."/>
            <person name="Bonometti L."/>
            <person name="Westerberg I."/>
            <person name="Brannstrom I.O."/>
            <person name="Guillou S."/>
            <person name="Cros-Aarteil S."/>
            <person name="Calhoun S."/>
            <person name="Haridas S."/>
            <person name="Kuo A."/>
            <person name="Mondo S."/>
            <person name="Pangilinan J."/>
            <person name="Riley R."/>
            <person name="Labutti K."/>
            <person name="Andreopoulos B."/>
            <person name="Lipzen A."/>
            <person name="Chen C."/>
            <person name="Yanf M."/>
            <person name="Daum C."/>
            <person name="Ng V."/>
            <person name="Clum A."/>
            <person name="Ohm R."/>
            <person name="Martin F."/>
            <person name="Silar P."/>
            <person name="Natvig D."/>
            <person name="Lalanne C."/>
            <person name="Gautier V."/>
            <person name="Ament-Velasquez S.L."/>
            <person name="Kruys A."/>
            <person name="Hutchinson M.I."/>
            <person name="Powell A.J."/>
            <person name="Barry K."/>
            <person name="Miller A.N."/>
            <person name="Grigoriev I.V."/>
            <person name="Debuchy R."/>
            <person name="Gladieux P."/>
            <person name="Thoren M.H."/>
            <person name="Johannesson H."/>
        </authorList>
    </citation>
    <scope>NUCLEOTIDE SEQUENCE</scope>
    <source>
        <strain evidence="9">CBS 359.72</strain>
    </source>
</reference>
<dbReference type="EMBL" id="MU857861">
    <property type="protein sequence ID" value="KAK4243161.1"/>
    <property type="molecule type" value="Genomic_DNA"/>
</dbReference>
<evidence type="ECO:0000313" key="10">
    <source>
        <dbReference type="Proteomes" id="UP001303647"/>
    </source>
</evidence>
<dbReference type="InterPro" id="IPR049326">
    <property type="entry name" value="Rhodopsin_dom_fungi"/>
</dbReference>
<protein>
    <recommendedName>
        <fullName evidence="8">Rhodopsin domain-containing protein</fullName>
    </recommendedName>
</protein>
<feature type="region of interest" description="Disordered" evidence="6">
    <location>
        <begin position="83"/>
        <end position="121"/>
    </location>
</feature>
<dbReference type="InterPro" id="IPR052337">
    <property type="entry name" value="SAT4-like"/>
</dbReference>
<feature type="transmembrane region" description="Helical" evidence="7">
    <location>
        <begin position="12"/>
        <end position="32"/>
    </location>
</feature>
<evidence type="ECO:0000256" key="6">
    <source>
        <dbReference type="SAM" id="MobiDB-lite"/>
    </source>
</evidence>
<accession>A0AAN7CK74</accession>
<keyword evidence="4 7" id="KW-0472">Membrane</keyword>
<organism evidence="9 10">
    <name type="scientific">Corynascus novoguineensis</name>
    <dbReference type="NCBI Taxonomy" id="1126955"/>
    <lineage>
        <taxon>Eukaryota</taxon>
        <taxon>Fungi</taxon>
        <taxon>Dikarya</taxon>
        <taxon>Ascomycota</taxon>
        <taxon>Pezizomycotina</taxon>
        <taxon>Sordariomycetes</taxon>
        <taxon>Sordariomycetidae</taxon>
        <taxon>Sordariales</taxon>
        <taxon>Chaetomiaceae</taxon>
        <taxon>Corynascus</taxon>
    </lineage>
</organism>
<comment type="caution">
    <text evidence="9">The sequence shown here is derived from an EMBL/GenBank/DDBJ whole genome shotgun (WGS) entry which is preliminary data.</text>
</comment>
<evidence type="ECO:0000256" key="2">
    <source>
        <dbReference type="ARBA" id="ARBA00022692"/>
    </source>
</evidence>
<evidence type="ECO:0000313" key="9">
    <source>
        <dbReference type="EMBL" id="KAK4243161.1"/>
    </source>
</evidence>
<feature type="domain" description="Rhodopsin" evidence="8">
    <location>
        <begin position="12"/>
        <end position="77"/>
    </location>
</feature>
<dbReference type="Pfam" id="PF20684">
    <property type="entry name" value="Fung_rhodopsin"/>
    <property type="match status" value="1"/>
</dbReference>
<dbReference type="Proteomes" id="UP001303647">
    <property type="component" value="Unassembled WGS sequence"/>
</dbReference>
<comment type="similarity">
    <text evidence="5">Belongs to the SAT4 family.</text>
</comment>
<evidence type="ECO:0000256" key="5">
    <source>
        <dbReference type="ARBA" id="ARBA00038359"/>
    </source>
</evidence>
<proteinExistence type="inferred from homology"/>
<name>A0AAN7CK74_9PEZI</name>
<dbReference type="PANTHER" id="PTHR33048">
    <property type="entry name" value="PTH11-LIKE INTEGRAL MEMBRANE PROTEIN (AFU_ORTHOLOGUE AFUA_5G11245)"/>
    <property type="match status" value="1"/>
</dbReference>
<dbReference type="PANTHER" id="PTHR33048:SF129">
    <property type="entry name" value="INTEGRAL MEMBRANE PROTEIN-RELATED"/>
    <property type="match status" value="1"/>
</dbReference>
<keyword evidence="10" id="KW-1185">Reference proteome</keyword>
<sequence>MRLHGRSGAGLLAIIAFFSVGLFVIVAAAVRIYYLDVALRQTYDVTGEGAHVWAWVAVNANLGIICGCLPWLKPLVKTWRGRRGSGTVGPSGGGNGGTAGVRNRPHPDAVPTIGSGGRGRV</sequence>
<evidence type="ECO:0000256" key="1">
    <source>
        <dbReference type="ARBA" id="ARBA00004141"/>
    </source>
</evidence>
<dbReference type="GO" id="GO:0016020">
    <property type="term" value="C:membrane"/>
    <property type="evidence" value="ECO:0007669"/>
    <property type="project" value="UniProtKB-SubCell"/>
</dbReference>
<evidence type="ECO:0000259" key="8">
    <source>
        <dbReference type="Pfam" id="PF20684"/>
    </source>
</evidence>